<proteinExistence type="predicted"/>
<keyword evidence="1" id="KW-0812">Transmembrane</keyword>
<sequence length="124" mass="14000">MKREGWCCCSKGGLKLFTLHHPWPASPISPTRSDDLWTSPLSIFSFDMLAADLFLSPTLKQALLSTQLSLSLSLSLAFAQSIATISLSLSLSLSLCKCFYLLRSTSRERRRKHMGLWRGNLKWH</sequence>
<evidence type="ECO:0000313" key="2">
    <source>
        <dbReference type="EMBL" id="JAD74442.1"/>
    </source>
</evidence>
<name>A0A0A9CSG9_ARUDO</name>
<evidence type="ECO:0000256" key="1">
    <source>
        <dbReference type="SAM" id="Phobius"/>
    </source>
</evidence>
<reference evidence="2" key="1">
    <citation type="submission" date="2014-09" db="EMBL/GenBank/DDBJ databases">
        <authorList>
            <person name="Magalhaes I.L.F."/>
            <person name="Oliveira U."/>
            <person name="Santos F.R."/>
            <person name="Vidigal T.H.D.A."/>
            <person name="Brescovit A.D."/>
            <person name="Santos A.J."/>
        </authorList>
    </citation>
    <scope>NUCLEOTIDE SEQUENCE</scope>
    <source>
        <tissue evidence="2">Shoot tissue taken approximately 20 cm above the soil surface</tissue>
    </source>
</reference>
<keyword evidence="1" id="KW-0472">Membrane</keyword>
<accession>A0A0A9CSG9</accession>
<protein>
    <submittedName>
        <fullName evidence="2">Uncharacterized protein</fullName>
    </submittedName>
</protein>
<dbReference type="AlphaFoldDB" id="A0A0A9CSG9"/>
<reference evidence="2" key="2">
    <citation type="journal article" date="2015" name="Data Brief">
        <title>Shoot transcriptome of the giant reed, Arundo donax.</title>
        <authorList>
            <person name="Barrero R.A."/>
            <person name="Guerrero F.D."/>
            <person name="Moolhuijzen P."/>
            <person name="Goolsby J.A."/>
            <person name="Tidwell J."/>
            <person name="Bellgard S.E."/>
            <person name="Bellgard M.I."/>
        </authorList>
    </citation>
    <scope>NUCLEOTIDE SEQUENCE</scope>
    <source>
        <tissue evidence="2">Shoot tissue taken approximately 20 cm above the soil surface</tissue>
    </source>
</reference>
<feature type="transmembrane region" description="Helical" evidence="1">
    <location>
        <begin position="85"/>
        <end position="102"/>
    </location>
</feature>
<keyword evidence="1" id="KW-1133">Transmembrane helix</keyword>
<organism evidence="2">
    <name type="scientific">Arundo donax</name>
    <name type="common">Giant reed</name>
    <name type="synonym">Donax arundinaceus</name>
    <dbReference type="NCBI Taxonomy" id="35708"/>
    <lineage>
        <taxon>Eukaryota</taxon>
        <taxon>Viridiplantae</taxon>
        <taxon>Streptophyta</taxon>
        <taxon>Embryophyta</taxon>
        <taxon>Tracheophyta</taxon>
        <taxon>Spermatophyta</taxon>
        <taxon>Magnoliopsida</taxon>
        <taxon>Liliopsida</taxon>
        <taxon>Poales</taxon>
        <taxon>Poaceae</taxon>
        <taxon>PACMAD clade</taxon>
        <taxon>Arundinoideae</taxon>
        <taxon>Arundineae</taxon>
        <taxon>Arundo</taxon>
    </lineage>
</organism>
<dbReference type="EMBL" id="GBRH01223453">
    <property type="protein sequence ID" value="JAD74442.1"/>
    <property type="molecule type" value="Transcribed_RNA"/>
</dbReference>